<dbReference type="Gene3D" id="1.10.10.10">
    <property type="entry name" value="Winged helix-like DNA-binding domain superfamily/Winged helix DNA-binding domain"/>
    <property type="match status" value="1"/>
</dbReference>
<dbReference type="Pfam" id="PF01047">
    <property type="entry name" value="MarR"/>
    <property type="match status" value="1"/>
</dbReference>
<evidence type="ECO:0000313" key="6">
    <source>
        <dbReference type="EMBL" id="SDQ06520.1"/>
    </source>
</evidence>
<protein>
    <submittedName>
        <fullName evidence="6">DNA-binding transcriptional regulator, MarR family</fullName>
    </submittedName>
</protein>
<evidence type="ECO:0000259" key="5">
    <source>
        <dbReference type="PROSITE" id="PS50995"/>
    </source>
</evidence>
<dbReference type="PROSITE" id="PS50995">
    <property type="entry name" value="HTH_MARR_2"/>
    <property type="match status" value="1"/>
</dbReference>
<feature type="region of interest" description="Disordered" evidence="4">
    <location>
        <begin position="1"/>
        <end position="25"/>
    </location>
</feature>
<accession>A0A1H0XUF6</accession>
<feature type="compositionally biased region" description="Low complexity" evidence="4">
    <location>
        <begin position="16"/>
        <end position="25"/>
    </location>
</feature>
<dbReference type="PROSITE" id="PS01117">
    <property type="entry name" value="HTH_MARR_1"/>
    <property type="match status" value="1"/>
</dbReference>
<organism evidence="6 7">
    <name type="scientific">Leucobacter chromiiresistens</name>
    <dbReference type="NCBI Taxonomy" id="1079994"/>
    <lineage>
        <taxon>Bacteria</taxon>
        <taxon>Bacillati</taxon>
        <taxon>Actinomycetota</taxon>
        <taxon>Actinomycetes</taxon>
        <taxon>Micrococcales</taxon>
        <taxon>Microbacteriaceae</taxon>
        <taxon>Leucobacter</taxon>
    </lineage>
</organism>
<dbReference type="GO" id="GO:0003677">
    <property type="term" value="F:DNA binding"/>
    <property type="evidence" value="ECO:0007669"/>
    <property type="project" value="UniProtKB-KW"/>
</dbReference>
<evidence type="ECO:0000256" key="2">
    <source>
        <dbReference type="ARBA" id="ARBA00023125"/>
    </source>
</evidence>
<dbReference type="EMBL" id="FNKB01000001">
    <property type="protein sequence ID" value="SDQ06520.1"/>
    <property type="molecule type" value="Genomic_DNA"/>
</dbReference>
<dbReference type="InterPro" id="IPR036388">
    <property type="entry name" value="WH-like_DNA-bd_sf"/>
</dbReference>
<reference evidence="6 7" key="1">
    <citation type="submission" date="2016-10" db="EMBL/GenBank/DDBJ databases">
        <authorList>
            <person name="de Groot N.N."/>
        </authorList>
    </citation>
    <scope>NUCLEOTIDE SEQUENCE [LARGE SCALE GENOMIC DNA]</scope>
    <source>
        <strain evidence="6 7">DSM 22788</strain>
    </source>
</reference>
<feature type="region of interest" description="Disordered" evidence="4">
    <location>
        <begin position="158"/>
        <end position="177"/>
    </location>
</feature>
<dbReference type="AlphaFoldDB" id="A0A1H0XUF6"/>
<gene>
    <name evidence="6" type="ORF">SAMN04488565_0193</name>
</gene>
<dbReference type="SUPFAM" id="SSF46785">
    <property type="entry name" value="Winged helix' DNA-binding domain"/>
    <property type="match status" value="1"/>
</dbReference>
<dbReference type="Proteomes" id="UP000182690">
    <property type="component" value="Unassembled WGS sequence"/>
</dbReference>
<dbReference type="InterPro" id="IPR052526">
    <property type="entry name" value="HTH-type_Bedaq_tolerance"/>
</dbReference>
<evidence type="ECO:0000313" key="7">
    <source>
        <dbReference type="Proteomes" id="UP000182690"/>
    </source>
</evidence>
<keyword evidence="3" id="KW-0804">Transcription</keyword>
<evidence type="ECO:0000256" key="4">
    <source>
        <dbReference type="SAM" id="MobiDB-lite"/>
    </source>
</evidence>
<feature type="domain" description="HTH marR-type" evidence="5">
    <location>
        <begin position="25"/>
        <end position="163"/>
    </location>
</feature>
<dbReference type="GO" id="GO:0003700">
    <property type="term" value="F:DNA-binding transcription factor activity"/>
    <property type="evidence" value="ECO:0007669"/>
    <property type="project" value="InterPro"/>
</dbReference>
<dbReference type="eggNOG" id="COG1846">
    <property type="taxonomic scope" value="Bacteria"/>
</dbReference>
<keyword evidence="1" id="KW-0805">Transcription regulation</keyword>
<keyword evidence="2 6" id="KW-0238">DNA-binding</keyword>
<name>A0A1H0XUF6_9MICO</name>
<evidence type="ECO:0000256" key="3">
    <source>
        <dbReference type="ARBA" id="ARBA00023163"/>
    </source>
</evidence>
<dbReference type="PANTHER" id="PTHR39515">
    <property type="entry name" value="CONSERVED PROTEIN"/>
    <property type="match status" value="1"/>
</dbReference>
<dbReference type="SMART" id="SM00347">
    <property type="entry name" value="HTH_MARR"/>
    <property type="match status" value="1"/>
</dbReference>
<dbReference type="PANTHER" id="PTHR39515:SF2">
    <property type="entry name" value="HTH-TYPE TRANSCRIPTIONAL REGULATOR RV0880"/>
    <property type="match status" value="1"/>
</dbReference>
<dbReference type="InterPro" id="IPR000835">
    <property type="entry name" value="HTH_MarR-typ"/>
</dbReference>
<dbReference type="InterPro" id="IPR036390">
    <property type="entry name" value="WH_DNA-bd_sf"/>
</dbReference>
<dbReference type="InterPro" id="IPR023187">
    <property type="entry name" value="Tscrpt_reg_MarR-type_CS"/>
</dbReference>
<evidence type="ECO:0000256" key="1">
    <source>
        <dbReference type="ARBA" id="ARBA00023015"/>
    </source>
</evidence>
<sequence>MVAMTAQRFSNAQGTDASGADASDSDALARDLTRVSGRFARIAGRVAGRGYSLIAWRVLLGLEQSGPARISTLAHEQRVAQPSMTGLVQRLEGEGWVARAPDPADGRATLVSITPAGSAALVDYLGAAAERLRPHLEALSEFDRATLARAAELLHQLGDRIDDPSGERRERPAAGSP</sequence>
<dbReference type="STRING" id="1079994.SAMN04488565_0193"/>
<proteinExistence type="predicted"/>